<dbReference type="EnsemblMetazoa" id="tetur11g04340.1">
    <property type="protein sequence ID" value="tetur11g04340.1"/>
    <property type="gene ID" value="tetur11g04340"/>
</dbReference>
<gene>
    <name evidence="5" type="primary">107364121</name>
</gene>
<feature type="region of interest" description="Disordered" evidence="3">
    <location>
        <begin position="1"/>
        <end position="39"/>
    </location>
</feature>
<dbReference type="GO" id="GO:0005730">
    <property type="term" value="C:nucleolus"/>
    <property type="evidence" value="ECO:0007669"/>
    <property type="project" value="UniProtKB-SubCell"/>
</dbReference>
<name>T1KHG7_TETUR</name>
<accession>T1KHG7</accession>
<dbReference type="KEGG" id="tut:107364121"/>
<evidence type="ECO:0000256" key="1">
    <source>
        <dbReference type="ARBA" id="ARBA00004604"/>
    </source>
</evidence>
<dbReference type="PANTHER" id="PTHR21686:SF12">
    <property type="entry name" value="DEOXYNUCLEOTIDYLTRANSFERASE TERMINAL-INTERACTING PROTEIN 2"/>
    <property type="match status" value="1"/>
</dbReference>
<sequence length="189" mass="21858">MMSQSSRSAVNQPSSSGSQKPVKLSSKLQPGKMKGYLDHQNPIDSFNAIQEDYIRLQEKELDAIRVVKDGFEKDNVPVKKVIETAGKKWFNFPANDSKELEKDLQMLRMRNALDPKRFYKKPEHKSGVPKFVQVGTVVTDAHDFYDRATKVERKQTIVEEMLATIESRKKLKKRFKTVKPLIAKKRRKH</sequence>
<dbReference type="PANTHER" id="PTHR21686">
    <property type="entry name" value="DEOXYNUCLEOTIDYLTRANSFERASE TERMINAL-INTERACTING PROTEIN 2"/>
    <property type="match status" value="1"/>
</dbReference>
<dbReference type="GO" id="GO:0006396">
    <property type="term" value="P:RNA processing"/>
    <property type="evidence" value="ECO:0007669"/>
    <property type="project" value="TreeGrafter"/>
</dbReference>
<evidence type="ECO:0000259" key="4">
    <source>
        <dbReference type="Pfam" id="PF08698"/>
    </source>
</evidence>
<dbReference type="Pfam" id="PF08698">
    <property type="entry name" value="Fcf2"/>
    <property type="match status" value="1"/>
</dbReference>
<dbReference type="eggNOG" id="KOG3100">
    <property type="taxonomic scope" value="Eukaryota"/>
</dbReference>
<reference evidence="6" key="1">
    <citation type="submission" date="2011-08" db="EMBL/GenBank/DDBJ databases">
        <authorList>
            <person name="Rombauts S."/>
        </authorList>
    </citation>
    <scope>NUCLEOTIDE SEQUENCE</scope>
    <source>
        <strain evidence="6">London</strain>
    </source>
</reference>
<dbReference type="OMA" id="VTDAHDF"/>
<feature type="compositionally biased region" description="Polar residues" evidence="3">
    <location>
        <begin position="1"/>
        <end position="19"/>
    </location>
</feature>
<proteinExistence type="predicted"/>
<evidence type="ECO:0000313" key="5">
    <source>
        <dbReference type="EnsemblMetazoa" id="tetur11g04340.1"/>
    </source>
</evidence>
<evidence type="ECO:0000256" key="3">
    <source>
        <dbReference type="SAM" id="MobiDB-lite"/>
    </source>
</evidence>
<keyword evidence="6" id="KW-1185">Reference proteome</keyword>
<protein>
    <recommendedName>
        <fullName evidence="4">Fcf2 pre-rRNA processing C-terminal domain-containing protein</fullName>
    </recommendedName>
</protein>
<dbReference type="InterPro" id="IPR014810">
    <property type="entry name" value="Fcf2_C"/>
</dbReference>
<reference evidence="5" key="2">
    <citation type="submission" date="2015-06" db="UniProtKB">
        <authorList>
            <consortium name="EnsemblMetazoa"/>
        </authorList>
    </citation>
    <scope>IDENTIFICATION</scope>
</reference>
<dbReference type="InterPro" id="IPR039883">
    <property type="entry name" value="Fcf2/DNTTIP2"/>
</dbReference>
<feature type="domain" description="Fcf2 pre-rRNA processing C-terminal" evidence="4">
    <location>
        <begin position="83"/>
        <end position="174"/>
    </location>
</feature>
<organism evidence="5 6">
    <name type="scientific">Tetranychus urticae</name>
    <name type="common">Two-spotted spider mite</name>
    <dbReference type="NCBI Taxonomy" id="32264"/>
    <lineage>
        <taxon>Eukaryota</taxon>
        <taxon>Metazoa</taxon>
        <taxon>Ecdysozoa</taxon>
        <taxon>Arthropoda</taxon>
        <taxon>Chelicerata</taxon>
        <taxon>Arachnida</taxon>
        <taxon>Acari</taxon>
        <taxon>Acariformes</taxon>
        <taxon>Trombidiformes</taxon>
        <taxon>Prostigmata</taxon>
        <taxon>Eleutherengona</taxon>
        <taxon>Raphignathae</taxon>
        <taxon>Tetranychoidea</taxon>
        <taxon>Tetranychidae</taxon>
        <taxon>Tetranychus</taxon>
    </lineage>
</organism>
<dbReference type="EMBL" id="CAEY01000075">
    <property type="status" value="NOT_ANNOTATED_CDS"/>
    <property type="molecule type" value="Genomic_DNA"/>
</dbReference>
<dbReference type="STRING" id="32264.T1KHG7"/>
<dbReference type="AlphaFoldDB" id="T1KHG7"/>
<evidence type="ECO:0000313" key="6">
    <source>
        <dbReference type="Proteomes" id="UP000015104"/>
    </source>
</evidence>
<dbReference type="OrthoDB" id="427886at2759"/>
<evidence type="ECO:0000256" key="2">
    <source>
        <dbReference type="ARBA" id="ARBA00023242"/>
    </source>
</evidence>
<dbReference type="HOGENOM" id="CLU_075129_1_0_1"/>
<comment type="subcellular location">
    <subcellularLocation>
        <location evidence="1">Nucleus</location>
        <location evidence="1">Nucleolus</location>
    </subcellularLocation>
</comment>
<keyword evidence="2" id="KW-0539">Nucleus</keyword>
<dbReference type="GO" id="GO:0003723">
    <property type="term" value="F:RNA binding"/>
    <property type="evidence" value="ECO:0007669"/>
    <property type="project" value="TreeGrafter"/>
</dbReference>
<dbReference type="Proteomes" id="UP000015104">
    <property type="component" value="Unassembled WGS sequence"/>
</dbReference>